<protein>
    <submittedName>
        <fullName evidence="2">Uncharacterized protein</fullName>
    </submittedName>
</protein>
<name>A0A5B7IBI9_PORTR</name>
<accession>A0A5B7IBI9</accession>
<dbReference type="Proteomes" id="UP000324222">
    <property type="component" value="Unassembled WGS sequence"/>
</dbReference>
<gene>
    <name evidence="2" type="ORF">E2C01_077484</name>
</gene>
<feature type="region of interest" description="Disordered" evidence="1">
    <location>
        <begin position="104"/>
        <end position="123"/>
    </location>
</feature>
<evidence type="ECO:0000313" key="2">
    <source>
        <dbReference type="EMBL" id="MPC82801.1"/>
    </source>
</evidence>
<evidence type="ECO:0000256" key="1">
    <source>
        <dbReference type="SAM" id="MobiDB-lite"/>
    </source>
</evidence>
<evidence type="ECO:0000313" key="3">
    <source>
        <dbReference type="Proteomes" id="UP000324222"/>
    </source>
</evidence>
<feature type="region of interest" description="Disordered" evidence="1">
    <location>
        <begin position="27"/>
        <end position="50"/>
    </location>
</feature>
<dbReference type="AlphaFoldDB" id="A0A5B7IBI9"/>
<feature type="compositionally biased region" description="Low complexity" evidence="1">
    <location>
        <begin position="30"/>
        <end position="47"/>
    </location>
</feature>
<organism evidence="2 3">
    <name type="scientific">Portunus trituberculatus</name>
    <name type="common">Swimming crab</name>
    <name type="synonym">Neptunus trituberculatus</name>
    <dbReference type="NCBI Taxonomy" id="210409"/>
    <lineage>
        <taxon>Eukaryota</taxon>
        <taxon>Metazoa</taxon>
        <taxon>Ecdysozoa</taxon>
        <taxon>Arthropoda</taxon>
        <taxon>Crustacea</taxon>
        <taxon>Multicrustacea</taxon>
        <taxon>Malacostraca</taxon>
        <taxon>Eumalacostraca</taxon>
        <taxon>Eucarida</taxon>
        <taxon>Decapoda</taxon>
        <taxon>Pleocyemata</taxon>
        <taxon>Brachyura</taxon>
        <taxon>Eubrachyura</taxon>
        <taxon>Portunoidea</taxon>
        <taxon>Portunidae</taxon>
        <taxon>Portuninae</taxon>
        <taxon>Portunus</taxon>
    </lineage>
</organism>
<keyword evidence="3" id="KW-1185">Reference proteome</keyword>
<reference evidence="2 3" key="1">
    <citation type="submission" date="2019-05" db="EMBL/GenBank/DDBJ databases">
        <title>Another draft genome of Portunus trituberculatus and its Hox gene families provides insights of decapod evolution.</title>
        <authorList>
            <person name="Jeong J.-H."/>
            <person name="Song I."/>
            <person name="Kim S."/>
            <person name="Choi T."/>
            <person name="Kim D."/>
            <person name="Ryu S."/>
            <person name="Kim W."/>
        </authorList>
    </citation>
    <scope>NUCLEOTIDE SEQUENCE [LARGE SCALE GENOMIC DNA]</scope>
    <source>
        <tissue evidence="2">Muscle</tissue>
    </source>
</reference>
<comment type="caution">
    <text evidence="2">The sequence shown here is derived from an EMBL/GenBank/DDBJ whole genome shotgun (WGS) entry which is preliminary data.</text>
</comment>
<dbReference type="EMBL" id="VSRR010060775">
    <property type="protein sequence ID" value="MPC82801.1"/>
    <property type="molecule type" value="Genomic_DNA"/>
</dbReference>
<sequence length="123" mass="12736">MYLHEKPQKHSQVTLLTTGRSWKLNTGTPSSCATSAASHDASTSSRAGRASLRMCATRPAGKATSSGRCGLDYLVYGQQAGDEAGGGREADGYYSVTIGVVTRPAGKTPQKASIEGQRGVSAT</sequence>
<proteinExistence type="predicted"/>